<name>F3PWK6_9BACE</name>
<dbReference type="Pfam" id="PF00534">
    <property type="entry name" value="Glycos_transf_1"/>
    <property type="match status" value="1"/>
</dbReference>
<dbReference type="RefSeq" id="WP_009126363.1">
    <property type="nucleotide sequence ID" value="NZ_GL882689.1"/>
</dbReference>
<dbReference type="InterPro" id="IPR001296">
    <property type="entry name" value="Glyco_trans_1"/>
</dbReference>
<dbReference type="AlphaFoldDB" id="F3PWK6"/>
<accession>F3PWK6</accession>
<dbReference type="SUPFAM" id="SSF53756">
    <property type="entry name" value="UDP-Glycosyltransferase/glycogen phosphorylase"/>
    <property type="match status" value="1"/>
</dbReference>
<sequence length="390" mass="45746">MKQRNNAVHKTNPHVQESSFSVLYDYQIFGIQRFGGISRYFCEIIRRLNSRWDIGIWFSINYYLTTWHLGKHLIPIPRFILKHYKKYCEQKNRELTIRLLQEKKNYIFHPTYYNSYFLKYIGNYPYVITVHDMIHEIFPEFCSDSDIMIQEKKETITRATRIIAISENTKRDIIRLLHIDADKIDVIYHGTSMRPFSGKQRLKLPERFLLYVGDRTPYKNFDRFIKAFSILQKNDPDLYVVCTGHSIKRPEKEALSRLGVLDRIVHIKASDQALSELYSRASLFVYPSLYEGFGIPILEAYACHCPLALSNTSCFPEIAGEAGCYFNPYSEESIAQAVKSVLYDPQKREALIKAGSERLQMYSWGKTAQKTEAVYRKAYQASQKECTFKE</sequence>
<evidence type="ECO:0000259" key="2">
    <source>
        <dbReference type="Pfam" id="PF00534"/>
    </source>
</evidence>
<dbReference type="GO" id="GO:0009103">
    <property type="term" value="P:lipopolysaccharide biosynthetic process"/>
    <property type="evidence" value="ECO:0007669"/>
    <property type="project" value="TreeGrafter"/>
</dbReference>
<dbReference type="Gene3D" id="3.40.50.2000">
    <property type="entry name" value="Glycogen Phosphorylase B"/>
    <property type="match status" value="2"/>
</dbReference>
<evidence type="ECO:0000313" key="4">
    <source>
        <dbReference type="EMBL" id="EGF51935.1"/>
    </source>
</evidence>
<dbReference type="PANTHER" id="PTHR46401">
    <property type="entry name" value="GLYCOSYLTRANSFERASE WBBK-RELATED"/>
    <property type="match status" value="1"/>
</dbReference>
<organism evidence="4 5">
    <name type="scientific">Bacteroides fluxus YIT 12057</name>
    <dbReference type="NCBI Taxonomy" id="763034"/>
    <lineage>
        <taxon>Bacteria</taxon>
        <taxon>Pseudomonadati</taxon>
        <taxon>Bacteroidota</taxon>
        <taxon>Bacteroidia</taxon>
        <taxon>Bacteroidales</taxon>
        <taxon>Bacteroidaceae</taxon>
        <taxon>Bacteroides</taxon>
    </lineage>
</organism>
<keyword evidence="5" id="KW-1185">Reference proteome</keyword>
<dbReference type="GeneID" id="86050552"/>
<evidence type="ECO:0000313" key="5">
    <source>
        <dbReference type="Proteomes" id="UP000003416"/>
    </source>
</evidence>
<dbReference type="STRING" id="763034.HMPREF9446_03142"/>
<feature type="domain" description="Glycosyltransferase subfamily 4-like N-terminal" evidence="3">
    <location>
        <begin position="35"/>
        <end position="191"/>
    </location>
</feature>
<keyword evidence="1 4" id="KW-0808">Transferase</keyword>
<dbReference type="HOGENOM" id="CLU_009583_27_0_10"/>
<comment type="caution">
    <text evidence="4">The sequence shown here is derived from an EMBL/GenBank/DDBJ whole genome shotgun (WGS) entry which is preliminary data.</text>
</comment>
<dbReference type="InterPro" id="IPR028098">
    <property type="entry name" value="Glyco_trans_4-like_N"/>
</dbReference>
<dbReference type="CDD" id="cd03809">
    <property type="entry name" value="GT4_MtfB-like"/>
    <property type="match status" value="1"/>
</dbReference>
<protein>
    <submittedName>
        <fullName evidence="4">Glycosyltransferase, group 1 family protein</fullName>
    </submittedName>
</protein>
<dbReference type="Proteomes" id="UP000003416">
    <property type="component" value="Unassembled WGS sequence"/>
</dbReference>
<gene>
    <name evidence="4" type="ORF">HMPREF9446_03142</name>
</gene>
<dbReference type="Pfam" id="PF13439">
    <property type="entry name" value="Glyco_transf_4"/>
    <property type="match status" value="1"/>
</dbReference>
<dbReference type="PANTHER" id="PTHR46401:SF2">
    <property type="entry name" value="GLYCOSYLTRANSFERASE WBBK-RELATED"/>
    <property type="match status" value="1"/>
</dbReference>
<evidence type="ECO:0000256" key="1">
    <source>
        <dbReference type="ARBA" id="ARBA00022679"/>
    </source>
</evidence>
<reference evidence="4 5" key="1">
    <citation type="submission" date="2011-02" db="EMBL/GenBank/DDBJ databases">
        <authorList>
            <person name="Weinstock G."/>
            <person name="Sodergren E."/>
            <person name="Clifton S."/>
            <person name="Fulton L."/>
            <person name="Fulton B."/>
            <person name="Courtney L."/>
            <person name="Fronick C."/>
            <person name="Harrison M."/>
            <person name="Strong C."/>
            <person name="Farmer C."/>
            <person name="Delahaunty K."/>
            <person name="Markovic C."/>
            <person name="Hall O."/>
            <person name="Minx P."/>
            <person name="Tomlinson C."/>
            <person name="Mitreva M."/>
            <person name="Hou S."/>
            <person name="Chen J."/>
            <person name="Wollam A."/>
            <person name="Pepin K.H."/>
            <person name="Johnson M."/>
            <person name="Bhonagiri V."/>
            <person name="Zhang X."/>
            <person name="Suruliraj S."/>
            <person name="Warren W."/>
            <person name="Chinwalla A."/>
            <person name="Mardis E.R."/>
            <person name="Wilson R.K."/>
        </authorList>
    </citation>
    <scope>NUCLEOTIDE SEQUENCE [LARGE SCALE GENOMIC DNA]</scope>
    <source>
        <strain evidence="4 5">YIT 12057</strain>
    </source>
</reference>
<dbReference type="eggNOG" id="COG0438">
    <property type="taxonomic scope" value="Bacteria"/>
</dbReference>
<dbReference type="GO" id="GO:0016757">
    <property type="term" value="F:glycosyltransferase activity"/>
    <property type="evidence" value="ECO:0007669"/>
    <property type="project" value="InterPro"/>
</dbReference>
<proteinExistence type="predicted"/>
<evidence type="ECO:0000259" key="3">
    <source>
        <dbReference type="Pfam" id="PF13439"/>
    </source>
</evidence>
<dbReference type="EMBL" id="AFBN01000096">
    <property type="protein sequence ID" value="EGF51935.1"/>
    <property type="molecule type" value="Genomic_DNA"/>
</dbReference>
<feature type="domain" description="Glycosyl transferase family 1" evidence="2">
    <location>
        <begin position="199"/>
        <end position="357"/>
    </location>
</feature>